<feature type="region of interest" description="Disordered" evidence="1">
    <location>
        <begin position="1"/>
        <end position="20"/>
    </location>
</feature>
<comment type="caution">
    <text evidence="2">The sequence shown here is derived from an EMBL/GenBank/DDBJ whole genome shotgun (WGS) entry which is preliminary data.</text>
</comment>
<proteinExistence type="predicted"/>
<feature type="non-terminal residue" evidence="2">
    <location>
        <position position="120"/>
    </location>
</feature>
<reference evidence="2" key="1">
    <citation type="submission" date="2021-06" db="EMBL/GenBank/DDBJ databases">
        <authorList>
            <person name="Kallberg Y."/>
            <person name="Tangrot J."/>
            <person name="Rosling A."/>
        </authorList>
    </citation>
    <scope>NUCLEOTIDE SEQUENCE</scope>
    <source>
        <strain evidence="2">AZ414A</strain>
    </source>
</reference>
<evidence type="ECO:0000256" key="1">
    <source>
        <dbReference type="SAM" id="MobiDB-lite"/>
    </source>
</evidence>
<organism evidence="2 3">
    <name type="scientific">Diversispora eburnea</name>
    <dbReference type="NCBI Taxonomy" id="1213867"/>
    <lineage>
        <taxon>Eukaryota</taxon>
        <taxon>Fungi</taxon>
        <taxon>Fungi incertae sedis</taxon>
        <taxon>Mucoromycota</taxon>
        <taxon>Glomeromycotina</taxon>
        <taxon>Glomeromycetes</taxon>
        <taxon>Diversisporales</taxon>
        <taxon>Diversisporaceae</taxon>
        <taxon>Diversispora</taxon>
    </lineage>
</organism>
<feature type="compositionally biased region" description="Basic and acidic residues" evidence="1">
    <location>
        <begin position="68"/>
        <end position="77"/>
    </location>
</feature>
<protein>
    <submittedName>
        <fullName evidence="2">1805_t:CDS:1</fullName>
    </submittedName>
</protein>
<sequence length="120" mass="13720">MNRSSFTRSRRTGVDYGTTPKSANIEVGKFNSLGNKDNSSRKKMTSKLIEKTIETKVYKQQIDMEAETDTRSSEIQKKPGYSKYAEKSVIGKKSNEEEDNKSIASYNSEDDYQSTWKKIL</sequence>
<gene>
    <name evidence="2" type="ORF">DEBURN_LOCUS2649</name>
</gene>
<accession>A0A9N8Z1X1</accession>
<feature type="region of interest" description="Disordered" evidence="1">
    <location>
        <begin position="64"/>
        <end position="102"/>
    </location>
</feature>
<name>A0A9N8Z1X1_9GLOM</name>
<dbReference type="EMBL" id="CAJVPK010000149">
    <property type="protein sequence ID" value="CAG8460435.1"/>
    <property type="molecule type" value="Genomic_DNA"/>
</dbReference>
<evidence type="ECO:0000313" key="3">
    <source>
        <dbReference type="Proteomes" id="UP000789706"/>
    </source>
</evidence>
<dbReference type="Proteomes" id="UP000789706">
    <property type="component" value="Unassembled WGS sequence"/>
</dbReference>
<keyword evidence="3" id="KW-1185">Reference proteome</keyword>
<dbReference type="AlphaFoldDB" id="A0A9N8Z1X1"/>
<evidence type="ECO:0000313" key="2">
    <source>
        <dbReference type="EMBL" id="CAG8460435.1"/>
    </source>
</evidence>